<reference evidence="2" key="1">
    <citation type="submission" date="2019-08" db="EMBL/GenBank/DDBJ databases">
        <title>Seonamhaeicola sediminis sp. nov., isolated from marine sediment.</title>
        <authorList>
            <person name="Cao W.R."/>
        </authorList>
    </citation>
    <scope>NUCLEOTIDE SEQUENCE [LARGE SCALE GENOMIC DNA]</scope>
    <source>
        <strain evidence="2">Gy8</strain>
    </source>
</reference>
<accession>A0A5C7B225</accession>
<proteinExistence type="predicted"/>
<keyword evidence="2" id="KW-1185">Reference proteome</keyword>
<gene>
    <name evidence="1" type="ORF">FUA26_00075</name>
</gene>
<dbReference type="RefSeq" id="WP_147130253.1">
    <property type="nucleotide sequence ID" value="NZ_VOSC01000005.1"/>
</dbReference>
<dbReference type="EMBL" id="VOSC01000005">
    <property type="protein sequence ID" value="TXE14938.1"/>
    <property type="molecule type" value="Genomic_DNA"/>
</dbReference>
<comment type="caution">
    <text evidence="1">The sequence shown here is derived from an EMBL/GenBank/DDBJ whole genome shotgun (WGS) entry which is preliminary data.</text>
</comment>
<dbReference type="AlphaFoldDB" id="A0A5C7B225"/>
<evidence type="ECO:0000313" key="2">
    <source>
        <dbReference type="Proteomes" id="UP000321790"/>
    </source>
</evidence>
<organism evidence="1 2">
    <name type="scientific">Seonamhaeicola algicola</name>
    <dbReference type="NCBI Taxonomy" id="1719036"/>
    <lineage>
        <taxon>Bacteria</taxon>
        <taxon>Pseudomonadati</taxon>
        <taxon>Bacteroidota</taxon>
        <taxon>Flavobacteriia</taxon>
        <taxon>Flavobacteriales</taxon>
        <taxon>Flavobacteriaceae</taxon>
    </lineage>
</organism>
<dbReference type="OrthoDB" id="1452960at2"/>
<sequence length="155" mass="18421">METLKIIPLFCLLFFNCSAQTKKPTETENKPKENITVNKEFDEFGNLKRYDSVYSYSYSSHEKLNDSLHQKFSKLLSENSIFKDSFFEDFFNEDSAANNFKHPKFFFNQFENNNTHINNMMKYMDSIQQQFFNYGNAPLIPAEPEKTIHKYSKKI</sequence>
<protein>
    <submittedName>
        <fullName evidence="1">Uncharacterized protein</fullName>
    </submittedName>
</protein>
<name>A0A5C7B225_9FLAO</name>
<evidence type="ECO:0000313" key="1">
    <source>
        <dbReference type="EMBL" id="TXE14938.1"/>
    </source>
</evidence>
<dbReference type="Proteomes" id="UP000321790">
    <property type="component" value="Unassembled WGS sequence"/>
</dbReference>